<dbReference type="PANTHER" id="PTHR44874">
    <property type="entry name" value="TETRATRICOPEPTIDE REPEAT PROTEIN 34"/>
    <property type="match status" value="1"/>
</dbReference>
<evidence type="ECO:0000313" key="3">
    <source>
        <dbReference type="Proteomes" id="UP000261540"/>
    </source>
</evidence>
<proteinExistence type="predicted"/>
<accession>A0A3B3SN19</accession>
<evidence type="ECO:0000313" key="2">
    <source>
        <dbReference type="Ensembl" id="ENSPKIP00000031738.1"/>
    </source>
</evidence>
<reference evidence="2" key="2">
    <citation type="submission" date="2025-09" db="UniProtKB">
        <authorList>
            <consortium name="Ensembl"/>
        </authorList>
    </citation>
    <scope>IDENTIFICATION</scope>
</reference>
<dbReference type="InterPro" id="IPR011990">
    <property type="entry name" value="TPR-like_helical_dom_sf"/>
</dbReference>
<dbReference type="OrthoDB" id="5971337at2759"/>
<organism evidence="2 3">
    <name type="scientific">Paramormyrops kingsleyae</name>
    <dbReference type="NCBI Taxonomy" id="1676925"/>
    <lineage>
        <taxon>Eukaryota</taxon>
        <taxon>Metazoa</taxon>
        <taxon>Chordata</taxon>
        <taxon>Craniata</taxon>
        <taxon>Vertebrata</taxon>
        <taxon>Euteleostomi</taxon>
        <taxon>Actinopterygii</taxon>
        <taxon>Neopterygii</taxon>
        <taxon>Teleostei</taxon>
        <taxon>Osteoglossocephala</taxon>
        <taxon>Osteoglossomorpha</taxon>
        <taxon>Osteoglossiformes</taxon>
        <taxon>Mormyridae</taxon>
        <taxon>Paramormyrops</taxon>
    </lineage>
</organism>
<evidence type="ECO:0000256" key="1">
    <source>
        <dbReference type="SAM" id="MobiDB-lite"/>
    </source>
</evidence>
<keyword evidence="3" id="KW-1185">Reference proteome</keyword>
<dbReference type="Ensembl" id="ENSPKIT00000012591.1">
    <property type="protein sequence ID" value="ENSPKIP00000031738.1"/>
    <property type="gene ID" value="ENSPKIG00000012106.1"/>
</dbReference>
<reference evidence="2" key="1">
    <citation type="submission" date="2025-08" db="UniProtKB">
        <authorList>
            <consortium name="Ensembl"/>
        </authorList>
    </citation>
    <scope>IDENTIFICATION</scope>
</reference>
<dbReference type="InterPro" id="IPR019734">
    <property type="entry name" value="TPR_rpt"/>
</dbReference>
<dbReference type="STRING" id="1676925.ENSPKIP00000031738"/>
<dbReference type="GeneTree" id="ENSGT00390000003047"/>
<dbReference type="PANTHER" id="PTHR44874:SF1">
    <property type="entry name" value="TETRATRICOPEPTIDE REPEAT PROTEIN 34"/>
    <property type="match status" value="1"/>
</dbReference>
<dbReference type="KEGG" id="pki:111859080"/>
<dbReference type="Gene3D" id="1.25.40.10">
    <property type="entry name" value="Tetratricopeptide repeat domain"/>
    <property type="match status" value="3"/>
</dbReference>
<dbReference type="InterPro" id="IPR042161">
    <property type="entry name" value="TTC34"/>
</dbReference>
<sequence>MESVKPGAGRGNEEDVTRRSAPLEGKKATSMDNSNNLAVELTRALTFLLSKPESPKSLHLYMQAFRENKTETVRLIRVRQTQHLPIILTAFVEQTAQHISRLLAEKELTGDTGHEERSKLEEVHESLCFLAAIGPRDSQVQELRALVLFHLHRFGESAEACSLALRGQDVQLDPDAEGNGETFQQLPPERRARLLVSRAAANFSARDKGAETCKDLGEAFGVHPASARQQFHRLLSSQATRAVVCTEMRQEAERGLLQYREAVLARSDLRSSQGVELLDPVITQLQALCHLEPNGGGRELRVRLADGLLLRGEFKETLSICSQLISASSTCQSYQNTVHVLRGYSCLLSGDHQGALEDFQAVIEHSAPHPPSCVRALCGRGLLRMLGGSHYLTALDYMTASRLQHQDAALAVRCLVPWNCRGLLCTVLLEQGRAILEGAGSQMVSCMPTLHSERGQNDQQQSAEGKDSYSPAKEGALLGVHALATLLMELEPSTDAPRVLAADALYSLHRPEEAHRLLLSAGHAQGRSPLLARLTLLQLHRGFLYDANQLLKKLIQCGDTSCLCPLLAVASPEDRALLQRHCHAAAERILAAPGKEQDVREAIAYLSIAIISSGGEATESLLARGRCYARVGQHKTAIFDFTAILREHTEHVQARCGRGFTYLMLKQQKECMSDVLAALQVDVDAVTQEILLLKGKTRKLVCDWLHQHCRANLSEIIGANSIPCGEQPLRQAFLIGGILMKTECLEPRGNLLYIDILIAKGDIKAAGTHLCKIFGQESQEPEAQGRWGVVEAWRRNFRAAAKGLSAMAESEPVILDFLLALVSAAHRKPLAQASAHEASYFSICGQWQRALELLTVAVRASGEGSLLYRRQRAACLARLGLHQRATSDLDLVVHGHRERGGKNPDMWAEDLCRRGRSLLLSSREEAGLRDFAEALEMHAEQALRCIEDGPGTEHLADCFLREALRRVTERQLGHAWRLTESGLMVDACHVGLRRLRARIKREAAGSCIVH</sequence>
<dbReference type="SUPFAM" id="SSF48452">
    <property type="entry name" value="TPR-like"/>
    <property type="match status" value="3"/>
</dbReference>
<feature type="region of interest" description="Disordered" evidence="1">
    <location>
        <begin position="1"/>
        <end position="32"/>
    </location>
</feature>
<protein>
    <submittedName>
        <fullName evidence="2">Tetratricopeptide repeat domain 34</fullName>
    </submittedName>
</protein>
<dbReference type="CTD" id="100287898"/>
<dbReference type="SMART" id="SM00028">
    <property type="entry name" value="TPR"/>
    <property type="match status" value="6"/>
</dbReference>
<dbReference type="Proteomes" id="UP000261540">
    <property type="component" value="Unplaced"/>
</dbReference>
<name>A0A3B3SN19_9TELE</name>
<dbReference type="AlphaFoldDB" id="A0A3B3SN19"/>